<dbReference type="PANTHER" id="PTHR43569:SF2">
    <property type="entry name" value="AMIDOHYDROLASE-RELATED DOMAIN-CONTAINING PROTEIN"/>
    <property type="match status" value="1"/>
</dbReference>
<dbReference type="PANTHER" id="PTHR43569">
    <property type="entry name" value="AMIDOHYDROLASE"/>
    <property type="match status" value="1"/>
</dbReference>
<proteinExistence type="inferred from homology"/>
<evidence type="ECO:0000259" key="2">
    <source>
        <dbReference type="Pfam" id="PF04909"/>
    </source>
</evidence>
<gene>
    <name evidence="3" type="ORF">LX66_2584</name>
</gene>
<name>A0A562T4P1_CHIJA</name>
<dbReference type="EMBL" id="VLLG01000003">
    <property type="protein sequence ID" value="TWI88499.1"/>
    <property type="molecule type" value="Genomic_DNA"/>
</dbReference>
<dbReference type="AlphaFoldDB" id="A0A562T4P1"/>
<reference evidence="3 4" key="1">
    <citation type="journal article" date="2013" name="Stand. Genomic Sci.">
        <title>Genomic Encyclopedia of Type Strains, Phase I: The one thousand microbial genomes (KMG-I) project.</title>
        <authorList>
            <person name="Kyrpides N.C."/>
            <person name="Woyke T."/>
            <person name="Eisen J.A."/>
            <person name="Garrity G."/>
            <person name="Lilburn T.G."/>
            <person name="Beck B.J."/>
            <person name="Whitman W.B."/>
            <person name="Hugenholtz P."/>
            <person name="Klenk H.P."/>
        </authorList>
    </citation>
    <scope>NUCLEOTIDE SEQUENCE [LARGE SCALE GENOMIC DNA]</scope>
    <source>
        <strain evidence="3 4">DSM 13484</strain>
    </source>
</reference>
<dbReference type="Pfam" id="PF04909">
    <property type="entry name" value="Amidohydro_2"/>
    <property type="match status" value="1"/>
</dbReference>
<dbReference type="InterPro" id="IPR006680">
    <property type="entry name" value="Amidohydro-rel"/>
</dbReference>
<dbReference type="SUPFAM" id="SSF51556">
    <property type="entry name" value="Metallo-dependent hydrolases"/>
    <property type="match status" value="1"/>
</dbReference>
<evidence type="ECO:0000313" key="3">
    <source>
        <dbReference type="EMBL" id="TWI88499.1"/>
    </source>
</evidence>
<organism evidence="3 4">
    <name type="scientific">Chitinophaga japonensis</name>
    <name type="common">Flexibacter japonensis</name>
    <dbReference type="NCBI Taxonomy" id="104662"/>
    <lineage>
        <taxon>Bacteria</taxon>
        <taxon>Pseudomonadati</taxon>
        <taxon>Bacteroidota</taxon>
        <taxon>Chitinophagia</taxon>
        <taxon>Chitinophagales</taxon>
        <taxon>Chitinophagaceae</taxon>
        <taxon>Chitinophaga</taxon>
    </lineage>
</organism>
<evidence type="ECO:0000313" key="4">
    <source>
        <dbReference type="Proteomes" id="UP000316778"/>
    </source>
</evidence>
<comment type="caution">
    <text evidence="3">The sequence shown here is derived from an EMBL/GenBank/DDBJ whole genome shotgun (WGS) entry which is preliminary data.</text>
</comment>
<protein>
    <submittedName>
        <fullName evidence="3">L-fuconolactonase</fullName>
    </submittedName>
</protein>
<evidence type="ECO:0000256" key="1">
    <source>
        <dbReference type="ARBA" id="ARBA00038310"/>
    </source>
</evidence>
<keyword evidence="4" id="KW-1185">Reference proteome</keyword>
<dbReference type="Proteomes" id="UP000316778">
    <property type="component" value="Unassembled WGS sequence"/>
</dbReference>
<dbReference type="Gene3D" id="3.20.20.140">
    <property type="entry name" value="Metal-dependent hydrolases"/>
    <property type="match status" value="1"/>
</dbReference>
<comment type="similarity">
    <text evidence="1">Belongs to the metallo-dependent hydrolases superfamily.</text>
</comment>
<dbReference type="GO" id="GO:0016787">
    <property type="term" value="F:hydrolase activity"/>
    <property type="evidence" value="ECO:0007669"/>
    <property type="project" value="InterPro"/>
</dbReference>
<feature type="domain" description="Amidohydrolase-related" evidence="2">
    <location>
        <begin position="7"/>
        <end position="279"/>
    </location>
</feature>
<sequence>MRTDMIIDSHQHFWQYHPVKDAWITDDMKVIQRDFLPPDLQPVLEQNGVDGCVAVQADQSETETQFLLDLAAAHPFIKGVVGWTDLRAPDLATKLERYAGAGKLKGFRHIVQGEPDPDFLLREDFCKGVQALASYDFTYDILIYPIQLPAAEKFVQRFPLQRLVIDHMAKPYCKTGDIAEWEKSMRAIAQSPNVYCKISGLVTEADWQRWQPADFAPYLDVVLDAFGPQRLMYGSDWPVCLVAAEYAQVKGIVTDYISRLGAAEQAAIMGGNATAFYKL</sequence>
<accession>A0A562T4P1</accession>
<dbReference type="InterPro" id="IPR052350">
    <property type="entry name" value="Metallo-dep_Lactonases"/>
</dbReference>
<dbReference type="InterPro" id="IPR032466">
    <property type="entry name" value="Metal_Hydrolase"/>
</dbReference>